<reference evidence="1" key="1">
    <citation type="submission" date="2023-07" db="EMBL/GenBank/DDBJ databases">
        <title>Black Yeasts Isolated from many extreme environments.</title>
        <authorList>
            <person name="Coleine C."/>
            <person name="Stajich J.E."/>
            <person name="Selbmann L."/>
        </authorList>
    </citation>
    <scope>NUCLEOTIDE SEQUENCE</scope>
    <source>
        <strain evidence="1">CCFEE 5714</strain>
    </source>
</reference>
<evidence type="ECO:0000313" key="1">
    <source>
        <dbReference type="EMBL" id="KAK3718634.1"/>
    </source>
</evidence>
<evidence type="ECO:0000313" key="2">
    <source>
        <dbReference type="Proteomes" id="UP001281147"/>
    </source>
</evidence>
<protein>
    <submittedName>
        <fullName evidence="1">Uncharacterized protein</fullName>
    </submittedName>
</protein>
<accession>A0ACC3NKX2</accession>
<gene>
    <name evidence="1" type="ORF">LTR37_004851</name>
</gene>
<proteinExistence type="predicted"/>
<organism evidence="1 2">
    <name type="scientific">Vermiconidia calcicola</name>
    <dbReference type="NCBI Taxonomy" id="1690605"/>
    <lineage>
        <taxon>Eukaryota</taxon>
        <taxon>Fungi</taxon>
        <taxon>Dikarya</taxon>
        <taxon>Ascomycota</taxon>
        <taxon>Pezizomycotina</taxon>
        <taxon>Dothideomycetes</taxon>
        <taxon>Dothideomycetidae</taxon>
        <taxon>Mycosphaerellales</taxon>
        <taxon>Extremaceae</taxon>
        <taxon>Vermiconidia</taxon>
    </lineage>
</organism>
<dbReference type="Proteomes" id="UP001281147">
    <property type="component" value="Unassembled WGS sequence"/>
</dbReference>
<feature type="non-terminal residue" evidence="1">
    <location>
        <position position="206"/>
    </location>
</feature>
<sequence length="206" mass="22540">MSPTFSRINSFDHGARLVLGAALMLIYTSISIGIRFLGRWPKDLRSFYPEDAALIAAAVTSVGYTASICIAVLHDFGQHENQISPSDVSSLQKALLTSFLLFFLTKGLANVSYSLFLQSLSINRERRIAVKAVYGVVAVLSLAGVIASAVAIAMKEPISRITWIVIAAIEALALVILFLLNVRMMQIAQMSVRLKLTTTLWFSFVL</sequence>
<keyword evidence="2" id="KW-1185">Reference proteome</keyword>
<name>A0ACC3NKX2_9PEZI</name>
<dbReference type="EMBL" id="JAUTXU010000030">
    <property type="protein sequence ID" value="KAK3718634.1"/>
    <property type="molecule type" value="Genomic_DNA"/>
</dbReference>
<comment type="caution">
    <text evidence="1">The sequence shown here is derived from an EMBL/GenBank/DDBJ whole genome shotgun (WGS) entry which is preliminary data.</text>
</comment>